<dbReference type="GO" id="GO:0042393">
    <property type="term" value="F:histone binding"/>
    <property type="evidence" value="ECO:0000318"/>
    <property type="project" value="GO_Central"/>
</dbReference>
<dbReference type="EMBL" id="CM000641">
    <property type="protein sequence ID" value="EED93394.1"/>
    <property type="molecule type" value="Genomic_DNA"/>
</dbReference>
<keyword evidence="3 4" id="KW-0539">Nucleus</keyword>
<evidence type="ECO:0000256" key="2">
    <source>
        <dbReference type="ARBA" id="ARBA00023163"/>
    </source>
</evidence>
<dbReference type="RefSeq" id="XP_002289857.1">
    <property type="nucleotide sequence ID" value="XM_002289821.1"/>
</dbReference>
<keyword evidence="2" id="KW-0804">Transcription</keyword>
<feature type="domain" description="YEATS" evidence="7">
    <location>
        <begin position="1"/>
        <end position="152"/>
    </location>
</feature>
<dbReference type="InterPro" id="IPR055129">
    <property type="entry name" value="YEATS_dom"/>
</dbReference>
<dbReference type="HOGENOM" id="CLU_051385_1_1_1"/>
<accession>B8BZR5</accession>
<gene>
    <name evidence="8" type="ORF">THAPSDRAFT_262215</name>
</gene>
<dbReference type="PROSITE" id="PS51037">
    <property type="entry name" value="YEATS"/>
    <property type="match status" value="1"/>
</dbReference>
<dbReference type="KEGG" id="tps:THAPSDRAFT_262215"/>
<dbReference type="eggNOG" id="KOG3149">
    <property type="taxonomic scope" value="Eukaryota"/>
</dbReference>
<dbReference type="GO" id="GO:0006357">
    <property type="term" value="P:regulation of transcription by RNA polymerase II"/>
    <property type="evidence" value="ECO:0000318"/>
    <property type="project" value="GO_Central"/>
</dbReference>
<dbReference type="Gene3D" id="2.60.40.1970">
    <property type="entry name" value="YEATS domain"/>
    <property type="match status" value="1"/>
</dbReference>
<dbReference type="Pfam" id="PF03366">
    <property type="entry name" value="YEATS"/>
    <property type="match status" value="1"/>
</dbReference>
<evidence type="ECO:0000259" key="7">
    <source>
        <dbReference type="PROSITE" id="PS51037"/>
    </source>
</evidence>
<keyword evidence="9" id="KW-1185">Reference proteome</keyword>
<protein>
    <recommendedName>
        <fullName evidence="7">YEATS domain-containing protein</fullName>
    </recommendedName>
</protein>
<feature type="coiled-coil region" evidence="5">
    <location>
        <begin position="181"/>
        <end position="215"/>
    </location>
</feature>
<feature type="compositionally biased region" description="Gly residues" evidence="6">
    <location>
        <begin position="221"/>
        <end position="242"/>
    </location>
</feature>
<dbReference type="OMA" id="MTLHFHT"/>
<dbReference type="PaxDb" id="35128-Thaps262215"/>
<reference evidence="8 9" key="1">
    <citation type="journal article" date="2004" name="Science">
        <title>The genome of the diatom Thalassiosira pseudonana: ecology, evolution, and metabolism.</title>
        <authorList>
            <person name="Armbrust E.V."/>
            <person name="Berges J.A."/>
            <person name="Bowler C."/>
            <person name="Green B.R."/>
            <person name="Martinez D."/>
            <person name="Putnam N.H."/>
            <person name="Zhou S."/>
            <person name="Allen A.E."/>
            <person name="Apt K.E."/>
            <person name="Bechner M."/>
            <person name="Brzezinski M.A."/>
            <person name="Chaal B.K."/>
            <person name="Chiovitti A."/>
            <person name="Davis A.K."/>
            <person name="Demarest M.S."/>
            <person name="Detter J.C."/>
            <person name="Glavina T."/>
            <person name="Goodstein D."/>
            <person name="Hadi M.Z."/>
            <person name="Hellsten U."/>
            <person name="Hildebrand M."/>
            <person name="Jenkins B.D."/>
            <person name="Jurka J."/>
            <person name="Kapitonov V.V."/>
            <person name="Kroger N."/>
            <person name="Lau W.W."/>
            <person name="Lane T.W."/>
            <person name="Larimer F.W."/>
            <person name="Lippmeier J.C."/>
            <person name="Lucas S."/>
            <person name="Medina M."/>
            <person name="Montsant A."/>
            <person name="Obornik M."/>
            <person name="Parker M.S."/>
            <person name="Palenik B."/>
            <person name="Pazour G.J."/>
            <person name="Richardson P.M."/>
            <person name="Rynearson T.A."/>
            <person name="Saito M.A."/>
            <person name="Schwartz D.C."/>
            <person name="Thamatrakoln K."/>
            <person name="Valentin K."/>
            <person name="Vardi A."/>
            <person name="Wilkerson F.P."/>
            <person name="Rokhsar D.S."/>
        </authorList>
    </citation>
    <scope>NUCLEOTIDE SEQUENCE [LARGE SCALE GENOMIC DNA]</scope>
    <source>
        <strain evidence="8 9">CCMP1335</strain>
    </source>
</reference>
<dbReference type="InParanoid" id="B8BZR5"/>
<dbReference type="GO" id="GO:0006338">
    <property type="term" value="P:chromatin remodeling"/>
    <property type="evidence" value="ECO:0000318"/>
    <property type="project" value="GO_Central"/>
</dbReference>
<dbReference type="PANTHER" id="PTHR47573">
    <property type="entry name" value="PROTEIN AF-9 HOMOLOG"/>
    <property type="match status" value="1"/>
</dbReference>
<evidence type="ECO:0000256" key="4">
    <source>
        <dbReference type="PROSITE-ProRule" id="PRU00376"/>
    </source>
</evidence>
<dbReference type="GO" id="GO:0035267">
    <property type="term" value="C:NuA4 histone acetyltransferase complex"/>
    <property type="evidence" value="ECO:0000318"/>
    <property type="project" value="GO_Central"/>
</dbReference>
<sequence>RLDNTTTCLPLAYGSIAFYLGKEADEYHTHRWTLYVRSPDPKFDLSSAIEKVVFQLHPSFPQPTRELTEPPFEVTESGWGEFDASIRIIWKEVSDERSTLLQHSIKLYPQHVPPNSDPKAYMNTAVPVVSEKYDEVVFTNPKAEFHKLLLEGSRNKTLPYSLSNQPPVMEYFRTYGDEEEVQKMLAAKKFLEGQLREVKDRLLKADTELDEVKTSLALIKGGGAAGGNAGEQKGADGGGTAAGGAKRANLSQRKQR</sequence>
<feature type="region of interest" description="Disordered" evidence="6">
    <location>
        <begin position="221"/>
        <end position="256"/>
    </location>
</feature>
<proteinExistence type="predicted"/>
<dbReference type="CDD" id="cd16910">
    <property type="entry name" value="YEATS_TFIID14_like"/>
    <property type="match status" value="1"/>
</dbReference>
<dbReference type="STRING" id="35128.B8BZR5"/>
<evidence type="ECO:0000313" key="8">
    <source>
        <dbReference type="EMBL" id="EED93394.1"/>
    </source>
</evidence>
<dbReference type="InterPro" id="IPR038704">
    <property type="entry name" value="YEAST_sf"/>
</dbReference>
<dbReference type="FunCoup" id="B8BZR5">
    <property type="interactions" value="233"/>
</dbReference>
<dbReference type="AlphaFoldDB" id="B8BZR5"/>
<keyword evidence="1" id="KW-0805">Transcription regulation</keyword>
<evidence type="ECO:0000256" key="1">
    <source>
        <dbReference type="ARBA" id="ARBA00023015"/>
    </source>
</evidence>
<dbReference type="GeneID" id="7448832"/>
<dbReference type="GO" id="GO:0005634">
    <property type="term" value="C:nucleus"/>
    <property type="evidence" value="ECO:0000318"/>
    <property type="project" value="GO_Central"/>
</dbReference>
<evidence type="ECO:0000313" key="9">
    <source>
        <dbReference type="Proteomes" id="UP000001449"/>
    </source>
</evidence>
<comment type="subcellular location">
    <subcellularLocation>
        <location evidence="4">Nucleus</location>
    </subcellularLocation>
</comment>
<dbReference type="PANTHER" id="PTHR47573:SF1">
    <property type="entry name" value="PROTEIN AF-9 HOMOLOG"/>
    <property type="match status" value="1"/>
</dbReference>
<evidence type="ECO:0000256" key="3">
    <source>
        <dbReference type="ARBA" id="ARBA00023242"/>
    </source>
</evidence>
<feature type="non-terminal residue" evidence="8">
    <location>
        <position position="256"/>
    </location>
</feature>
<dbReference type="InterPro" id="IPR005033">
    <property type="entry name" value="YEATS"/>
</dbReference>
<reference evidence="8 9" key="2">
    <citation type="journal article" date="2008" name="Nature">
        <title>The Phaeodactylum genome reveals the evolutionary history of diatom genomes.</title>
        <authorList>
            <person name="Bowler C."/>
            <person name="Allen A.E."/>
            <person name="Badger J.H."/>
            <person name="Grimwood J."/>
            <person name="Jabbari K."/>
            <person name="Kuo A."/>
            <person name="Maheswari U."/>
            <person name="Martens C."/>
            <person name="Maumus F."/>
            <person name="Otillar R.P."/>
            <person name="Rayko E."/>
            <person name="Salamov A."/>
            <person name="Vandepoele K."/>
            <person name="Beszteri B."/>
            <person name="Gruber A."/>
            <person name="Heijde M."/>
            <person name="Katinka M."/>
            <person name="Mock T."/>
            <person name="Valentin K."/>
            <person name="Verret F."/>
            <person name="Berges J.A."/>
            <person name="Brownlee C."/>
            <person name="Cadoret J.P."/>
            <person name="Chiovitti A."/>
            <person name="Choi C.J."/>
            <person name="Coesel S."/>
            <person name="De Martino A."/>
            <person name="Detter J.C."/>
            <person name="Durkin C."/>
            <person name="Falciatore A."/>
            <person name="Fournet J."/>
            <person name="Haruta M."/>
            <person name="Huysman M.J."/>
            <person name="Jenkins B.D."/>
            <person name="Jiroutova K."/>
            <person name="Jorgensen R.E."/>
            <person name="Joubert Y."/>
            <person name="Kaplan A."/>
            <person name="Kroger N."/>
            <person name="Kroth P.G."/>
            <person name="La Roche J."/>
            <person name="Lindquist E."/>
            <person name="Lommer M."/>
            <person name="Martin-Jezequel V."/>
            <person name="Lopez P.J."/>
            <person name="Lucas S."/>
            <person name="Mangogna M."/>
            <person name="McGinnis K."/>
            <person name="Medlin L.K."/>
            <person name="Montsant A."/>
            <person name="Oudot-Le Secq M.P."/>
            <person name="Napoli C."/>
            <person name="Obornik M."/>
            <person name="Parker M.S."/>
            <person name="Petit J.L."/>
            <person name="Porcel B.M."/>
            <person name="Poulsen N."/>
            <person name="Robison M."/>
            <person name="Rychlewski L."/>
            <person name="Rynearson T.A."/>
            <person name="Schmutz J."/>
            <person name="Shapiro H."/>
            <person name="Siaut M."/>
            <person name="Stanley M."/>
            <person name="Sussman M.R."/>
            <person name="Taylor A.R."/>
            <person name="Vardi A."/>
            <person name="von Dassow P."/>
            <person name="Vyverman W."/>
            <person name="Willis A."/>
            <person name="Wyrwicz L.S."/>
            <person name="Rokhsar D.S."/>
            <person name="Weissenbach J."/>
            <person name="Armbrust E.V."/>
            <person name="Green B.R."/>
            <person name="Van de Peer Y."/>
            <person name="Grigoriev I.V."/>
        </authorList>
    </citation>
    <scope>NUCLEOTIDE SEQUENCE [LARGE SCALE GENOMIC DNA]</scope>
    <source>
        <strain evidence="8 9">CCMP1335</strain>
    </source>
</reference>
<dbReference type="Proteomes" id="UP000001449">
    <property type="component" value="Chromosome 4"/>
</dbReference>
<evidence type="ECO:0000256" key="5">
    <source>
        <dbReference type="SAM" id="Coils"/>
    </source>
</evidence>
<keyword evidence="5" id="KW-0175">Coiled coil</keyword>
<name>B8BZR5_THAPS</name>
<evidence type="ECO:0000256" key="6">
    <source>
        <dbReference type="SAM" id="MobiDB-lite"/>
    </source>
</evidence>
<organism evidence="8 9">
    <name type="scientific">Thalassiosira pseudonana</name>
    <name type="common">Marine diatom</name>
    <name type="synonym">Cyclotella nana</name>
    <dbReference type="NCBI Taxonomy" id="35128"/>
    <lineage>
        <taxon>Eukaryota</taxon>
        <taxon>Sar</taxon>
        <taxon>Stramenopiles</taxon>
        <taxon>Ochrophyta</taxon>
        <taxon>Bacillariophyta</taxon>
        <taxon>Coscinodiscophyceae</taxon>
        <taxon>Thalassiosirophycidae</taxon>
        <taxon>Thalassiosirales</taxon>
        <taxon>Thalassiosiraceae</taxon>
        <taxon>Thalassiosira</taxon>
    </lineage>
</organism>